<keyword evidence="3" id="KW-1003">Cell membrane</keyword>
<evidence type="ECO:0000259" key="8">
    <source>
        <dbReference type="Pfam" id="PF00535"/>
    </source>
</evidence>
<dbReference type="RefSeq" id="WP_093989307.1">
    <property type="nucleotide sequence ID" value="NZ_FYDD01000004.1"/>
</dbReference>
<dbReference type="AlphaFoldDB" id="A0A8J6P797"/>
<dbReference type="Pfam" id="PF00534">
    <property type="entry name" value="Glycos_transf_1"/>
    <property type="match status" value="1"/>
</dbReference>
<gene>
    <name evidence="9" type="ORF">H8702_06090</name>
</gene>
<protein>
    <submittedName>
        <fullName evidence="9">CDP-glycerol glycerophosphotransferase family protein</fullName>
    </submittedName>
</protein>
<dbReference type="InterPro" id="IPR001296">
    <property type="entry name" value="Glyco_trans_1"/>
</dbReference>
<dbReference type="GO" id="GO:0016757">
    <property type="term" value="F:glycosyltransferase activity"/>
    <property type="evidence" value="ECO:0007669"/>
    <property type="project" value="InterPro"/>
</dbReference>
<dbReference type="GO" id="GO:0047355">
    <property type="term" value="F:CDP-glycerol glycerophosphotransferase activity"/>
    <property type="evidence" value="ECO:0007669"/>
    <property type="project" value="InterPro"/>
</dbReference>
<organism evidence="9 10">
    <name type="scientific">Massiliimalia timonensis</name>
    <dbReference type="NCBI Taxonomy" id="1987501"/>
    <lineage>
        <taxon>Bacteria</taxon>
        <taxon>Bacillati</taxon>
        <taxon>Bacillota</taxon>
        <taxon>Clostridia</taxon>
        <taxon>Eubacteriales</taxon>
        <taxon>Oscillospiraceae</taxon>
        <taxon>Massiliimalia</taxon>
    </lineage>
</organism>
<dbReference type="PANTHER" id="PTHR37316:SF3">
    <property type="entry name" value="TEICHOIC ACID GLYCEROL-PHOSPHATE TRANSFERASE"/>
    <property type="match status" value="1"/>
</dbReference>
<dbReference type="Pfam" id="PF00535">
    <property type="entry name" value="Glycos_transf_2"/>
    <property type="match status" value="1"/>
</dbReference>
<accession>A0A8J6P797</accession>
<keyword evidence="5" id="KW-0777">Teichoic acid biosynthesis</keyword>
<dbReference type="InterPro" id="IPR043149">
    <property type="entry name" value="TagF_N"/>
</dbReference>
<reference evidence="9" key="1">
    <citation type="submission" date="2020-08" db="EMBL/GenBank/DDBJ databases">
        <title>Genome public.</title>
        <authorList>
            <person name="Liu C."/>
            <person name="Sun Q."/>
        </authorList>
    </citation>
    <scope>NUCLEOTIDE SEQUENCE</scope>
    <source>
        <strain evidence="9">NSJ-15</strain>
    </source>
</reference>
<dbReference type="SUPFAM" id="SSF53756">
    <property type="entry name" value="UDP-Glycosyltransferase/glycogen phosphorylase"/>
    <property type="match status" value="1"/>
</dbReference>
<dbReference type="PANTHER" id="PTHR37316">
    <property type="entry name" value="TEICHOIC ACID GLYCEROL-PHOSPHATE PRIMASE"/>
    <property type="match status" value="1"/>
</dbReference>
<evidence type="ECO:0000256" key="6">
    <source>
        <dbReference type="ARBA" id="ARBA00023136"/>
    </source>
</evidence>
<dbReference type="Gene3D" id="3.40.50.11820">
    <property type="match status" value="1"/>
</dbReference>
<keyword evidence="4" id="KW-0808">Transferase</keyword>
<evidence type="ECO:0000256" key="3">
    <source>
        <dbReference type="ARBA" id="ARBA00022475"/>
    </source>
</evidence>
<dbReference type="Gene3D" id="3.40.50.2000">
    <property type="entry name" value="Glycogen Phosphorylase B"/>
    <property type="match status" value="1"/>
</dbReference>
<sequence>MKMKVSVIVPVFNTEDFLEECLLTLVGQTLKDIEIILTVDESSSDSSLDIARKYELDHPGKVKVVLHPKGLPGDSRNYGLEVAQGEYIGFIDSDDKAADIMYEALYQRAAETKADIVCCDIEYCYGNGNNKIREVNAPAGMSAENNPPILQAATCYVWNKIFKKDLIDRYCFRFPAGRWYEDSAVVYNMMLAANKIECVHIPLYEYKVRRAGGTAHLVDDRVFDVLLSAKDIVAFFQKQGLFHGNMIETAYHLCRDHINARFNFLSNSDDSALKAKFINEAFDFFDEYFPNWISYHKPEDPEENALGYAKLHRDFALKYFCDSKIQAQYAALNKLHKKSRNEKYINCLDTPLEETSILYEAYEGTGMNCNPYALFLTALKDQKLKEYQHIWSVVDWKVIAKLEKEWHDYPNVSFVLRGSEDYFRALSKCKYLINNNTFPAYFSKKPGQILITSWHAITVKTLGYDYPTGRIDSWNQVRTYLQTDWFLAANDFMKNNLATAYKMQDIFHGKVLVEGYPRNDFFVTTNHEAIINQLLECGVNIDANKKIVLYAPTWKGEKVSCPDIDVDKLINEVELLEKEIDLNYYQVLVKPHHVVYRHLTDYEKSCGRYIPSYIETNELLSVVDILISDYSSIFVDFMCTKKPVLFYLPDLESYSDYRGIYFKPEELPGPTTNRIEEIASYINNIETVKEEYADKYQMFYDLMFKGIEVGKSSERIIDCIFGGNTQNYRVEELKGKKKKLLIYPGNLRNDTVRNRVRQFLDSIDYSLFDITMLADYHLHPKVNNFLMGIDSRIRLLCTVIAAPKTKAESKALSALEKGKAIGKETKQTLEKMFYREYRRRFGDVEFDATIDLDPENVFQFHLLSQARKAVQIIWPADCKRSKNIFVQMKKRFSGPLCFMRYFVTGPDFHKPVKYPYDVIPVEMEDFIKGEILRSQNELKPVSIGQEVLFQTSSNLMNRNTLSMQMIPLDRPDHFKFVSFSHLVNGGFNDNVLHAFKLLTNQYENIFLYIVAGGTRFHQLQKLAEELGISQMVEFVNNSNVTMRNYFAQKCDCIIEVPADKEYLSLQTVRLAQVFQKQILMLKAQDDIFAPTEDHYLEMGQNVTQVRAGMISLYGAMKDVFLKQDKTGQPFGEDVLNHATNQKLYDLILHPVKPSPKPEKPFAIRALSKAKRMLLKSKRVIKSIINS</sequence>
<dbReference type="InterPro" id="IPR029044">
    <property type="entry name" value="Nucleotide-diphossugar_trans"/>
</dbReference>
<name>A0A8J6P797_9FIRM</name>
<dbReference type="OrthoDB" id="9807097at2"/>
<keyword evidence="10" id="KW-1185">Reference proteome</keyword>
<comment type="similarity">
    <text evidence="2">Belongs to the CDP-glycerol glycerophosphotransferase family.</text>
</comment>
<dbReference type="InterPro" id="IPR051612">
    <property type="entry name" value="Teichoic_Acid_Biosynth"/>
</dbReference>
<dbReference type="GO" id="GO:0019350">
    <property type="term" value="P:teichoic acid biosynthetic process"/>
    <property type="evidence" value="ECO:0007669"/>
    <property type="project" value="UniProtKB-KW"/>
</dbReference>
<dbReference type="SUPFAM" id="SSF53448">
    <property type="entry name" value="Nucleotide-diphospho-sugar transferases"/>
    <property type="match status" value="1"/>
</dbReference>
<feature type="domain" description="Glycosyl transferase family 1" evidence="7">
    <location>
        <begin position="989"/>
        <end position="1054"/>
    </location>
</feature>
<evidence type="ECO:0000313" key="10">
    <source>
        <dbReference type="Proteomes" id="UP000632659"/>
    </source>
</evidence>
<dbReference type="InterPro" id="IPR001173">
    <property type="entry name" value="Glyco_trans_2-like"/>
</dbReference>
<dbReference type="Proteomes" id="UP000632659">
    <property type="component" value="Unassembled WGS sequence"/>
</dbReference>
<dbReference type="InterPro" id="IPR043148">
    <property type="entry name" value="TagF_C"/>
</dbReference>
<dbReference type="EMBL" id="JACRTL010000002">
    <property type="protein sequence ID" value="MBC8610694.1"/>
    <property type="molecule type" value="Genomic_DNA"/>
</dbReference>
<comment type="caution">
    <text evidence="9">The sequence shown here is derived from an EMBL/GenBank/DDBJ whole genome shotgun (WGS) entry which is preliminary data.</text>
</comment>
<evidence type="ECO:0000256" key="4">
    <source>
        <dbReference type="ARBA" id="ARBA00022679"/>
    </source>
</evidence>
<evidence type="ECO:0000256" key="1">
    <source>
        <dbReference type="ARBA" id="ARBA00004202"/>
    </source>
</evidence>
<evidence type="ECO:0000256" key="5">
    <source>
        <dbReference type="ARBA" id="ARBA00022944"/>
    </source>
</evidence>
<evidence type="ECO:0000259" key="7">
    <source>
        <dbReference type="Pfam" id="PF00534"/>
    </source>
</evidence>
<dbReference type="InterPro" id="IPR007554">
    <property type="entry name" value="Glycerophosphate_synth"/>
</dbReference>
<dbReference type="CDD" id="cd00761">
    <property type="entry name" value="Glyco_tranf_GTA_type"/>
    <property type="match status" value="1"/>
</dbReference>
<evidence type="ECO:0000256" key="2">
    <source>
        <dbReference type="ARBA" id="ARBA00010488"/>
    </source>
</evidence>
<dbReference type="Pfam" id="PF04464">
    <property type="entry name" value="Glyphos_transf"/>
    <property type="match status" value="1"/>
</dbReference>
<dbReference type="Gene3D" id="3.40.50.12580">
    <property type="match status" value="1"/>
</dbReference>
<keyword evidence="6" id="KW-0472">Membrane</keyword>
<feature type="domain" description="Glycosyltransferase 2-like" evidence="8">
    <location>
        <begin position="6"/>
        <end position="168"/>
    </location>
</feature>
<evidence type="ECO:0000313" key="9">
    <source>
        <dbReference type="EMBL" id="MBC8610694.1"/>
    </source>
</evidence>
<comment type="subcellular location">
    <subcellularLocation>
        <location evidence="1">Cell membrane</location>
        <topology evidence="1">Peripheral membrane protein</topology>
    </subcellularLocation>
</comment>
<dbReference type="Gene3D" id="3.90.550.10">
    <property type="entry name" value="Spore Coat Polysaccharide Biosynthesis Protein SpsA, Chain A"/>
    <property type="match status" value="1"/>
</dbReference>
<proteinExistence type="inferred from homology"/>
<dbReference type="GO" id="GO:0005886">
    <property type="term" value="C:plasma membrane"/>
    <property type="evidence" value="ECO:0007669"/>
    <property type="project" value="UniProtKB-SubCell"/>
</dbReference>